<proteinExistence type="predicted"/>
<protein>
    <submittedName>
        <fullName evidence="2">NADH dehydrogenase [ubiquinone] flavoprotein 3, mitochondrial Complex I-9kD</fullName>
    </submittedName>
</protein>
<dbReference type="Proteomes" id="UP000503349">
    <property type="component" value="Chromosome 10"/>
</dbReference>
<feature type="compositionally biased region" description="Low complexity" evidence="1">
    <location>
        <begin position="150"/>
        <end position="165"/>
    </location>
</feature>
<feature type="compositionally biased region" description="Low complexity" evidence="1">
    <location>
        <begin position="352"/>
        <end position="361"/>
    </location>
</feature>
<dbReference type="GO" id="GO:0045271">
    <property type="term" value="C:respiratory chain complex I"/>
    <property type="evidence" value="ECO:0007669"/>
    <property type="project" value="InterPro"/>
</dbReference>
<feature type="compositionally biased region" description="Low complexity" evidence="1">
    <location>
        <begin position="408"/>
        <end position="418"/>
    </location>
</feature>
<sequence length="466" mass="48711">MFESNTEDVCVLQYHQLESWGILRNQSVALLCTQPGEPAKPGKKTKAASKTAEASDERANLVAYKTTLGFPVKFSQLEVFPSQSLGISEQTTSSPATAETSAAATVPVTAASESVLAMSEEAEASGVSSSDAKAKANASHKTLAPDQTPVVASTTDHTVSSVTTSFEHNDLAAGGSSSSSSSDSDSESESDSDSEDEKSQVTTGTQNSTPKLSGSTLKKEADIYKVTLEVKEDTNKVVPPKPEYTRPSPAEALQDATPENVVETTEAGQSTVGGPSISSEELVDSAPEIFAATRDAPGVTAFKVSGEAAVKLAQEVGEDVTLPDAQTEIEVMTEPVSPEKAPTDVPTETPQPASAEAPTKTAPEESEAAAEVAADVSSPGESAEELVDCAPVHISAEGKLQEEAGINPSEEAAASAPAEPEESFDNSTYKNYQHHSYTPFTFVDLEVEMAKFRLPQPSSGRPSPRH</sequence>
<dbReference type="GO" id="GO:0042775">
    <property type="term" value="P:mitochondrial ATP synthesis coupled electron transport"/>
    <property type="evidence" value="ECO:0007669"/>
    <property type="project" value="TreeGrafter"/>
</dbReference>
<feature type="region of interest" description="Disordered" evidence="1">
    <location>
        <begin position="400"/>
        <end position="431"/>
    </location>
</feature>
<reference evidence="3" key="2">
    <citation type="submission" date="2019-02" db="EMBL/GenBank/DDBJ databases">
        <title>Opniocepnalus argus Var Kimnra genome.</title>
        <authorList>
            <person name="Zhou C."/>
            <person name="Xiao S."/>
        </authorList>
    </citation>
    <scope>NUCLEOTIDE SEQUENCE [LARGE SCALE GENOMIC DNA]</scope>
</reference>
<dbReference type="EMBL" id="CM015721">
    <property type="protein sequence ID" value="KAF3695210.1"/>
    <property type="molecule type" value="Genomic_DNA"/>
</dbReference>
<evidence type="ECO:0000256" key="1">
    <source>
        <dbReference type="SAM" id="MobiDB-lite"/>
    </source>
</evidence>
<feature type="region of interest" description="Disordered" evidence="1">
    <location>
        <begin position="321"/>
        <end position="385"/>
    </location>
</feature>
<evidence type="ECO:0000313" key="3">
    <source>
        <dbReference type="Proteomes" id="UP000503349"/>
    </source>
</evidence>
<feature type="compositionally biased region" description="Basic and acidic residues" evidence="1">
    <location>
        <begin position="217"/>
        <end position="235"/>
    </location>
</feature>
<name>A0A6G1PY01_CHAAH</name>
<feature type="compositionally biased region" description="Acidic residues" evidence="1">
    <location>
        <begin position="184"/>
        <end position="196"/>
    </location>
</feature>
<dbReference type="AlphaFoldDB" id="A0A6G1PY01"/>
<feature type="compositionally biased region" description="Low complexity" evidence="1">
    <location>
        <begin position="369"/>
        <end position="379"/>
    </location>
</feature>
<dbReference type="PANTHER" id="PTHR17117">
    <property type="entry name" value="NADH-UBIQUINONE OXIDOREDUCTASE"/>
    <property type="match status" value="1"/>
</dbReference>
<feature type="compositionally biased region" description="Polar residues" evidence="1">
    <location>
        <begin position="200"/>
        <end position="216"/>
    </location>
</feature>
<dbReference type="PANTHER" id="PTHR17117:SF3">
    <property type="entry name" value="NADH DEHYDROGENASE [UBIQUINONE] FLAVOPROTEIN 3, MITOCHONDRIAL"/>
    <property type="match status" value="1"/>
</dbReference>
<evidence type="ECO:0000313" key="2">
    <source>
        <dbReference type="EMBL" id="KAF3695210.1"/>
    </source>
</evidence>
<dbReference type="Pfam" id="PF15880">
    <property type="entry name" value="NDUFV3"/>
    <property type="match status" value="1"/>
</dbReference>
<dbReference type="GO" id="GO:0005739">
    <property type="term" value="C:mitochondrion"/>
    <property type="evidence" value="ECO:0007669"/>
    <property type="project" value="InterPro"/>
</dbReference>
<gene>
    <name evidence="2" type="ORF">EXN66_Car010886</name>
</gene>
<dbReference type="InterPro" id="IPR026193">
    <property type="entry name" value="NDUFV3"/>
</dbReference>
<feature type="compositionally biased region" description="Polar residues" evidence="1">
    <location>
        <begin position="262"/>
        <end position="279"/>
    </location>
</feature>
<feature type="region of interest" description="Disordered" evidence="1">
    <location>
        <begin position="121"/>
        <end position="281"/>
    </location>
</feature>
<feature type="compositionally biased region" description="Low complexity" evidence="1">
    <location>
        <begin position="121"/>
        <end position="141"/>
    </location>
</feature>
<reference evidence="2 3" key="1">
    <citation type="submission" date="2019-02" db="EMBL/GenBank/DDBJ databases">
        <title>Opniocepnalus argus genome.</title>
        <authorList>
            <person name="Zhou C."/>
            <person name="Xiao S."/>
        </authorList>
    </citation>
    <scope>NUCLEOTIDE SEQUENCE [LARGE SCALE GENOMIC DNA]</scope>
    <source>
        <strain evidence="2">OARG1902GOOAL</strain>
        <tissue evidence="2">Muscle</tissue>
    </source>
</reference>
<keyword evidence="3" id="KW-1185">Reference proteome</keyword>
<organism evidence="2 3">
    <name type="scientific">Channa argus</name>
    <name type="common">Northern snakehead</name>
    <name type="synonym">Ophicephalus argus</name>
    <dbReference type="NCBI Taxonomy" id="215402"/>
    <lineage>
        <taxon>Eukaryota</taxon>
        <taxon>Metazoa</taxon>
        <taxon>Chordata</taxon>
        <taxon>Craniata</taxon>
        <taxon>Vertebrata</taxon>
        <taxon>Euteleostomi</taxon>
        <taxon>Actinopterygii</taxon>
        <taxon>Neopterygii</taxon>
        <taxon>Teleostei</taxon>
        <taxon>Neoteleostei</taxon>
        <taxon>Acanthomorphata</taxon>
        <taxon>Anabantaria</taxon>
        <taxon>Anabantiformes</taxon>
        <taxon>Channoidei</taxon>
        <taxon>Channidae</taxon>
        <taxon>Channa</taxon>
    </lineage>
</organism>
<keyword evidence="2" id="KW-0830">Ubiquinone</keyword>
<accession>A0A6G1PY01</accession>